<feature type="compositionally biased region" description="Polar residues" evidence="1">
    <location>
        <begin position="1"/>
        <end position="13"/>
    </location>
</feature>
<comment type="caution">
    <text evidence="2">The sequence shown here is derived from an EMBL/GenBank/DDBJ whole genome shotgun (WGS) entry which is preliminary data.</text>
</comment>
<proteinExistence type="predicted"/>
<organism evidence="2 3">
    <name type="scientific">Cirrhinus mrigala</name>
    <name type="common">Mrigala</name>
    <dbReference type="NCBI Taxonomy" id="683832"/>
    <lineage>
        <taxon>Eukaryota</taxon>
        <taxon>Metazoa</taxon>
        <taxon>Chordata</taxon>
        <taxon>Craniata</taxon>
        <taxon>Vertebrata</taxon>
        <taxon>Euteleostomi</taxon>
        <taxon>Actinopterygii</taxon>
        <taxon>Neopterygii</taxon>
        <taxon>Teleostei</taxon>
        <taxon>Ostariophysi</taxon>
        <taxon>Cypriniformes</taxon>
        <taxon>Cyprinidae</taxon>
        <taxon>Labeoninae</taxon>
        <taxon>Labeonini</taxon>
        <taxon>Cirrhinus</taxon>
    </lineage>
</organism>
<evidence type="ECO:0000313" key="2">
    <source>
        <dbReference type="EMBL" id="KAL0201661.1"/>
    </source>
</evidence>
<protein>
    <submittedName>
        <fullName evidence="2">Uncharacterized protein</fullName>
    </submittedName>
</protein>
<feature type="region of interest" description="Disordered" evidence="1">
    <location>
        <begin position="1"/>
        <end position="39"/>
    </location>
</feature>
<feature type="region of interest" description="Disordered" evidence="1">
    <location>
        <begin position="73"/>
        <end position="98"/>
    </location>
</feature>
<gene>
    <name evidence="2" type="ORF">M9458_004848</name>
</gene>
<sequence>MALDNTGFSSCPESLSLPVPEKGEEPVEEAPKDAPPTDVQNTLEELGHVVTTETAPPILPPSNNNMSFQDKMAAREAQANQPRKKVQGAGQERGKFGW</sequence>
<dbReference type="EMBL" id="JAMKFB020000002">
    <property type="protein sequence ID" value="KAL0201661.1"/>
    <property type="molecule type" value="Genomic_DNA"/>
</dbReference>
<reference evidence="2 3" key="1">
    <citation type="submission" date="2024-05" db="EMBL/GenBank/DDBJ databases">
        <title>Genome sequencing and assembly of Indian major carp, Cirrhinus mrigala (Hamilton, 1822).</title>
        <authorList>
            <person name="Mohindra V."/>
            <person name="Chowdhury L.M."/>
            <person name="Lal K."/>
            <person name="Jena J.K."/>
        </authorList>
    </citation>
    <scope>NUCLEOTIDE SEQUENCE [LARGE SCALE GENOMIC DNA]</scope>
    <source>
        <strain evidence="2">CM1030</strain>
        <tissue evidence="2">Blood</tissue>
    </source>
</reference>
<accession>A0ABD0RUF6</accession>
<keyword evidence="3" id="KW-1185">Reference proteome</keyword>
<name>A0ABD0RUF6_CIRMR</name>
<evidence type="ECO:0000313" key="3">
    <source>
        <dbReference type="Proteomes" id="UP001529510"/>
    </source>
</evidence>
<feature type="non-terminal residue" evidence="2">
    <location>
        <position position="98"/>
    </location>
</feature>
<evidence type="ECO:0000256" key="1">
    <source>
        <dbReference type="SAM" id="MobiDB-lite"/>
    </source>
</evidence>
<dbReference type="AlphaFoldDB" id="A0ABD0RUF6"/>
<dbReference type="Proteomes" id="UP001529510">
    <property type="component" value="Unassembled WGS sequence"/>
</dbReference>
<feature type="compositionally biased region" description="Basic and acidic residues" evidence="1">
    <location>
        <begin position="21"/>
        <end position="32"/>
    </location>
</feature>